<feature type="repeat" description="PPR" evidence="2">
    <location>
        <begin position="421"/>
        <end position="455"/>
    </location>
</feature>
<dbReference type="PANTHER" id="PTHR47942:SF63">
    <property type="entry name" value="PENTATRICOPEPTIDE REPEAT-CONTAINING PROTEIN"/>
    <property type="match status" value="1"/>
</dbReference>
<dbReference type="AlphaFoldDB" id="A0A8H7PHY4"/>
<dbReference type="OrthoDB" id="185373at2759"/>
<reference evidence="3" key="1">
    <citation type="submission" date="2020-12" db="EMBL/GenBank/DDBJ databases">
        <title>Metabolic potential, ecology and presence of endohyphal bacteria is reflected in genomic diversity of Mucoromycotina.</title>
        <authorList>
            <person name="Muszewska A."/>
            <person name="Okrasinska A."/>
            <person name="Steczkiewicz K."/>
            <person name="Drgas O."/>
            <person name="Orlowska M."/>
            <person name="Perlinska-Lenart U."/>
            <person name="Aleksandrzak-Piekarczyk T."/>
            <person name="Szatraj K."/>
            <person name="Zielenkiewicz U."/>
            <person name="Pilsyk S."/>
            <person name="Malc E."/>
            <person name="Mieczkowski P."/>
            <person name="Kruszewska J.S."/>
            <person name="Biernat P."/>
            <person name="Pawlowska J."/>
        </authorList>
    </citation>
    <scope>NUCLEOTIDE SEQUENCE</scope>
    <source>
        <strain evidence="3">WA0000067209</strain>
    </source>
</reference>
<dbReference type="EMBL" id="JAEPQZ010000013">
    <property type="protein sequence ID" value="KAG2174178.1"/>
    <property type="molecule type" value="Genomic_DNA"/>
</dbReference>
<feature type="repeat" description="PPR" evidence="2">
    <location>
        <begin position="495"/>
        <end position="529"/>
    </location>
</feature>
<evidence type="ECO:0000256" key="1">
    <source>
        <dbReference type="ARBA" id="ARBA00022737"/>
    </source>
</evidence>
<gene>
    <name evidence="3" type="ORF">INT43_004199</name>
</gene>
<evidence type="ECO:0008006" key="5">
    <source>
        <dbReference type="Google" id="ProtNLM"/>
    </source>
</evidence>
<evidence type="ECO:0000313" key="4">
    <source>
        <dbReference type="Proteomes" id="UP000654370"/>
    </source>
</evidence>
<dbReference type="InterPro" id="IPR002885">
    <property type="entry name" value="PPR_rpt"/>
</dbReference>
<dbReference type="PROSITE" id="PS51375">
    <property type="entry name" value="PPR"/>
    <property type="match status" value="3"/>
</dbReference>
<organism evidence="3 4">
    <name type="scientific">Mortierella isabellina</name>
    <name type="common">Filamentous fungus</name>
    <name type="synonym">Umbelopsis isabellina</name>
    <dbReference type="NCBI Taxonomy" id="91625"/>
    <lineage>
        <taxon>Eukaryota</taxon>
        <taxon>Fungi</taxon>
        <taxon>Fungi incertae sedis</taxon>
        <taxon>Mucoromycota</taxon>
        <taxon>Mucoromycotina</taxon>
        <taxon>Umbelopsidomycetes</taxon>
        <taxon>Umbelopsidales</taxon>
        <taxon>Umbelopsidaceae</taxon>
        <taxon>Umbelopsis</taxon>
    </lineage>
</organism>
<evidence type="ECO:0000313" key="3">
    <source>
        <dbReference type="EMBL" id="KAG2174178.1"/>
    </source>
</evidence>
<comment type="caution">
    <text evidence="3">The sequence shown here is derived from an EMBL/GenBank/DDBJ whole genome shotgun (WGS) entry which is preliminary data.</text>
</comment>
<protein>
    <recommendedName>
        <fullName evidence="5">Pentacotripeptide-repeat region of PRORP domain-containing protein</fullName>
    </recommendedName>
</protein>
<accession>A0A8H7PHY4</accession>
<dbReference type="Pfam" id="PF13041">
    <property type="entry name" value="PPR_2"/>
    <property type="match status" value="2"/>
</dbReference>
<sequence length="634" mass="72508">MTGKLTRTPTKPLCWKTHAIRTLAFAAQRVWTNNSTIASRHSFGLVGRSLATRHQSVVVKLNRNPTALAYNTYSSHSVFNLASSLELSHLVHAIKLRHCEQAWSIYQTLRRNNRNAIVPTDILGDLYSLLRYARTLAISENSLSKKDRQLEALVNDLHLQGLSKEEFTKFIKDIPIPNYKLLYRSIRAKGHDEAMRIFREMMYTGEALQLSRMWMYNLLNMFYAEEKSLYDEIVVYLVDNNVYNLSRKDLDAAVIIYSKLSTSESDTAVRQMLDFARNDLSSQNLANILWMIQHWKQFDIMEEVMDIASHREIAVNSECIVMLIRYYRLSKQPAKAFEAFQQILANEKKPAIQAFNAFLQVLADQSATDKISIMIQAMIEAGYQPDIATFSEAMKANSKPESLQACVEYYYMMRDHDLQPNQYSYNILLNAFYKANNMPEVVRWFQTMIADGVMPNHVTVTTLIKAFTEEKGSSSPEKSVLRIFEQAKAAGIKADVVLYTALINMFAKSANMQGALATHSDMLSRGIDPNVYTYTSLIEACIYSEQMDVAQKIFDLMKESDHKKPNAFTYCIMLKAWSKLQNSQKVKELHQETMSLLEAGSIETDHALNDVLQECQLLLNDTKSTSELLECTIE</sequence>
<proteinExistence type="predicted"/>
<keyword evidence="1" id="KW-0677">Repeat</keyword>
<dbReference type="InterPro" id="IPR011990">
    <property type="entry name" value="TPR-like_helical_dom_sf"/>
</dbReference>
<name>A0A8H7PHY4_MORIS</name>
<feature type="repeat" description="PPR" evidence="2">
    <location>
        <begin position="530"/>
        <end position="564"/>
    </location>
</feature>
<evidence type="ECO:0000256" key="2">
    <source>
        <dbReference type="PROSITE-ProRule" id="PRU00708"/>
    </source>
</evidence>
<dbReference type="NCBIfam" id="TIGR00756">
    <property type="entry name" value="PPR"/>
    <property type="match status" value="3"/>
</dbReference>
<dbReference type="PANTHER" id="PTHR47942">
    <property type="entry name" value="TETRATRICOPEPTIDE REPEAT (TPR)-LIKE SUPERFAMILY PROTEIN-RELATED"/>
    <property type="match status" value="1"/>
</dbReference>
<dbReference type="Gene3D" id="1.25.40.10">
    <property type="entry name" value="Tetratricopeptide repeat domain"/>
    <property type="match status" value="2"/>
</dbReference>
<dbReference type="InterPro" id="IPR051222">
    <property type="entry name" value="PPR/CCM1_RNA-binding"/>
</dbReference>
<keyword evidence="4" id="KW-1185">Reference proteome</keyword>
<dbReference type="Proteomes" id="UP000654370">
    <property type="component" value="Unassembled WGS sequence"/>
</dbReference>